<evidence type="ECO:0000256" key="4">
    <source>
        <dbReference type="ARBA" id="ARBA00022823"/>
    </source>
</evidence>
<evidence type="ECO:0000313" key="12">
    <source>
        <dbReference type="EMBL" id="WPY01445.1"/>
    </source>
</evidence>
<accession>A0ABZ0UTS6</accession>
<dbReference type="EMBL" id="CP112932">
    <property type="protein sequence ID" value="WPY01445.1"/>
    <property type="molecule type" value="Genomic_DNA"/>
</dbReference>
<dbReference type="InterPro" id="IPR006257">
    <property type="entry name" value="LAT1"/>
</dbReference>
<dbReference type="Pfam" id="PF00198">
    <property type="entry name" value="2-oxoacid_dh"/>
    <property type="match status" value="1"/>
</dbReference>
<dbReference type="PROSITE" id="PS50968">
    <property type="entry name" value="BIOTINYL_LIPOYL"/>
    <property type="match status" value="1"/>
</dbReference>
<dbReference type="InterPro" id="IPR004167">
    <property type="entry name" value="PSBD"/>
</dbReference>
<dbReference type="Pfam" id="PF02817">
    <property type="entry name" value="E3_binding"/>
    <property type="match status" value="1"/>
</dbReference>
<dbReference type="InterPro" id="IPR003016">
    <property type="entry name" value="2-oxoA_DH_lipoyl-BS"/>
</dbReference>
<dbReference type="NCBIfam" id="TIGR01349">
    <property type="entry name" value="PDHac_trf_mito"/>
    <property type="match status" value="1"/>
</dbReference>
<feature type="compositionally biased region" description="Basic and acidic residues" evidence="9">
    <location>
        <begin position="113"/>
        <end position="124"/>
    </location>
</feature>
<feature type="domain" description="Peripheral subunit-binding (PSBD)" evidence="11">
    <location>
        <begin position="144"/>
        <end position="181"/>
    </location>
</feature>
<keyword evidence="5 8" id="KW-0012">Acyltransferase</keyword>
<dbReference type="InterPro" id="IPR011053">
    <property type="entry name" value="Single_hybrid_motif"/>
</dbReference>
<name>A0ABZ0UTS6_9RICK</name>
<keyword evidence="3 8" id="KW-0808">Transferase</keyword>
<evidence type="ECO:0000256" key="8">
    <source>
        <dbReference type="RuleBase" id="RU361137"/>
    </source>
</evidence>
<comment type="cofactor">
    <cofactor evidence="8">
        <name>(R)-lipoate</name>
        <dbReference type="ChEBI" id="CHEBI:83088"/>
    </cofactor>
    <text evidence="8">Binds 1 lipoyl cofactor covalently.</text>
</comment>
<dbReference type="EC" id="2.3.1.12" evidence="8"/>
<sequence length="428" mass="45825">MPIKILMPALSPTMTAGNLAKWLKQEGDKVSPGEVIAEIETDKATMEVEAVDEGVMGRIICAAGSENIAVNSLIALLLEEGEDASALESFAQAGAFDSSQSSSNTQSPCHPDTSCHPDENRDPVKSTEITASAGATGAAVSRIFASPLAKKIAAQSGINLANISGSGPYGRVIKSDILAAQNSSNNRDQNNNKLVQATEEYRAVPNSNVRKIIAKRLLESKQTIPHFYLSIECNVDKLLALRQELNSADTNEPAHKVSVNDFVILAVAKALRAVGEANASWQFDAIRYYNNVDISVAVAIDGGLITPVIKSADKKDIISLSREVKDLAKRARENKLLPEEFQGGGFTISNLGMYGIKNFSAIINPPQSCILAVGESVKRPVVVNDQIAIATMMELTLSCDHRVVDGVIGAKFLAVFKKLIEKPILMLV</sequence>
<dbReference type="PANTHER" id="PTHR23151:SF90">
    <property type="entry name" value="DIHYDROLIPOYLLYSINE-RESIDUE ACETYLTRANSFERASE COMPONENT OF PYRUVATE DEHYDROGENASE COMPLEX, MITOCHONDRIAL-RELATED"/>
    <property type="match status" value="1"/>
</dbReference>
<keyword evidence="13" id="KW-1185">Reference proteome</keyword>
<evidence type="ECO:0000313" key="13">
    <source>
        <dbReference type="Proteomes" id="UP001326613"/>
    </source>
</evidence>
<dbReference type="Gene3D" id="2.40.50.100">
    <property type="match status" value="1"/>
</dbReference>
<dbReference type="SUPFAM" id="SSF47005">
    <property type="entry name" value="Peripheral subunit-binding domain of 2-oxo acid dehydrogenase complex"/>
    <property type="match status" value="1"/>
</dbReference>
<dbReference type="Gene3D" id="3.30.559.10">
    <property type="entry name" value="Chloramphenicol acetyltransferase-like domain"/>
    <property type="match status" value="1"/>
</dbReference>
<comment type="catalytic activity">
    <reaction evidence="7 8">
        <text>N(6)-[(R)-dihydrolipoyl]-L-lysyl-[protein] + acetyl-CoA = N(6)-[(R)-S(8)-acetyldihydrolipoyl]-L-lysyl-[protein] + CoA</text>
        <dbReference type="Rhea" id="RHEA:17017"/>
        <dbReference type="Rhea" id="RHEA-COMP:10475"/>
        <dbReference type="Rhea" id="RHEA-COMP:10478"/>
        <dbReference type="ChEBI" id="CHEBI:57287"/>
        <dbReference type="ChEBI" id="CHEBI:57288"/>
        <dbReference type="ChEBI" id="CHEBI:83100"/>
        <dbReference type="ChEBI" id="CHEBI:83111"/>
        <dbReference type="EC" id="2.3.1.12"/>
    </reaction>
</comment>
<dbReference type="InterPro" id="IPR001078">
    <property type="entry name" value="2-oxoacid_DH_actylTfrase"/>
</dbReference>
<proteinExistence type="inferred from homology"/>
<feature type="domain" description="Lipoyl-binding" evidence="10">
    <location>
        <begin position="2"/>
        <end position="78"/>
    </location>
</feature>
<evidence type="ECO:0000256" key="9">
    <source>
        <dbReference type="SAM" id="MobiDB-lite"/>
    </source>
</evidence>
<comment type="subunit">
    <text evidence="2">Forms a 24-polypeptide structural core with octahedral symmetry.</text>
</comment>
<dbReference type="Pfam" id="PF00364">
    <property type="entry name" value="Biotin_lipoyl"/>
    <property type="match status" value="1"/>
</dbReference>
<comment type="similarity">
    <text evidence="1 8">Belongs to the 2-oxoacid dehydrogenase family.</text>
</comment>
<evidence type="ECO:0000259" key="10">
    <source>
        <dbReference type="PROSITE" id="PS50968"/>
    </source>
</evidence>
<evidence type="ECO:0000256" key="3">
    <source>
        <dbReference type="ARBA" id="ARBA00022679"/>
    </source>
</evidence>
<dbReference type="PROSITE" id="PS00189">
    <property type="entry name" value="LIPOYL"/>
    <property type="match status" value="1"/>
</dbReference>
<dbReference type="Proteomes" id="UP001326613">
    <property type="component" value="Chromosome"/>
</dbReference>
<dbReference type="SUPFAM" id="SSF51230">
    <property type="entry name" value="Single hybrid motif"/>
    <property type="match status" value="1"/>
</dbReference>
<comment type="function">
    <text evidence="6">The pyruvate dehydrogenase complex catalyzes the overall conversion of pyruvate to acetyl-CoA and CO(2). It contains multiple copies of three enzymatic components: pyruvate dehydrogenase (E1), dihydrolipoamide acetyltransferase (E2) and lipoamide dehydrogenase (E3).</text>
</comment>
<dbReference type="InterPro" id="IPR023213">
    <property type="entry name" value="CAT-like_dom_sf"/>
</dbReference>
<evidence type="ECO:0000256" key="7">
    <source>
        <dbReference type="ARBA" id="ARBA00048370"/>
    </source>
</evidence>
<organism evidence="12 13">
    <name type="scientific">Candidatus Trichorickettsia mobilis</name>
    <dbReference type="NCBI Taxonomy" id="1346319"/>
    <lineage>
        <taxon>Bacteria</taxon>
        <taxon>Pseudomonadati</taxon>
        <taxon>Pseudomonadota</taxon>
        <taxon>Alphaproteobacteria</taxon>
        <taxon>Rickettsiales</taxon>
        <taxon>Rickettsiaceae</taxon>
        <taxon>Rickettsieae</taxon>
        <taxon>Candidatus Trichorickettsia</taxon>
    </lineage>
</organism>
<evidence type="ECO:0000256" key="2">
    <source>
        <dbReference type="ARBA" id="ARBA00011484"/>
    </source>
</evidence>
<dbReference type="Gene3D" id="4.10.320.10">
    <property type="entry name" value="E3-binding domain"/>
    <property type="match status" value="1"/>
</dbReference>
<dbReference type="InterPro" id="IPR045257">
    <property type="entry name" value="E2/Pdx1"/>
</dbReference>
<feature type="compositionally biased region" description="Low complexity" evidence="9">
    <location>
        <begin position="98"/>
        <end position="107"/>
    </location>
</feature>
<keyword evidence="4 8" id="KW-0450">Lipoyl</keyword>
<evidence type="ECO:0000256" key="6">
    <source>
        <dbReference type="ARBA" id="ARBA00025211"/>
    </source>
</evidence>
<dbReference type="RefSeq" id="WP_323738218.1">
    <property type="nucleotide sequence ID" value="NZ_CP112932.1"/>
</dbReference>
<dbReference type="PROSITE" id="PS51826">
    <property type="entry name" value="PSBD"/>
    <property type="match status" value="1"/>
</dbReference>
<evidence type="ECO:0000259" key="11">
    <source>
        <dbReference type="PROSITE" id="PS51826"/>
    </source>
</evidence>
<gene>
    <name evidence="12" type="ORF">Trichorick_01358</name>
</gene>
<dbReference type="SUPFAM" id="SSF52777">
    <property type="entry name" value="CoA-dependent acyltransferases"/>
    <property type="match status" value="1"/>
</dbReference>
<dbReference type="PANTHER" id="PTHR23151">
    <property type="entry name" value="DIHYDROLIPOAMIDE ACETYL/SUCCINYL-TRANSFERASE-RELATED"/>
    <property type="match status" value="1"/>
</dbReference>
<dbReference type="InterPro" id="IPR000089">
    <property type="entry name" value="Biotin_lipoyl"/>
</dbReference>
<feature type="region of interest" description="Disordered" evidence="9">
    <location>
        <begin position="97"/>
        <end position="124"/>
    </location>
</feature>
<reference evidence="12 13" key="1">
    <citation type="submission" date="2022-10" db="EMBL/GenBank/DDBJ databases">
        <title>Host association and intracellularity evolved multiple times independently in the Rickettsiales.</title>
        <authorList>
            <person name="Castelli M."/>
            <person name="Nardi T."/>
            <person name="Gammuto L."/>
            <person name="Bellinzona G."/>
            <person name="Sabaneyeva E."/>
            <person name="Potekhin A."/>
            <person name="Serra V."/>
            <person name="Petroni G."/>
            <person name="Sassera D."/>
        </authorList>
    </citation>
    <scope>NUCLEOTIDE SEQUENCE [LARGE SCALE GENOMIC DNA]</scope>
    <source>
        <strain evidence="12 13">Kr 154-4</strain>
    </source>
</reference>
<dbReference type="InterPro" id="IPR036625">
    <property type="entry name" value="E3-bd_dom_sf"/>
</dbReference>
<dbReference type="CDD" id="cd06849">
    <property type="entry name" value="lipoyl_domain"/>
    <property type="match status" value="1"/>
</dbReference>
<keyword evidence="12" id="KW-0670">Pyruvate</keyword>
<evidence type="ECO:0000256" key="1">
    <source>
        <dbReference type="ARBA" id="ARBA00007317"/>
    </source>
</evidence>
<protein>
    <recommendedName>
        <fullName evidence="8">Acetyltransferase component of pyruvate dehydrogenase complex</fullName>
        <ecNumber evidence="8">2.3.1.12</ecNumber>
    </recommendedName>
</protein>
<evidence type="ECO:0000256" key="5">
    <source>
        <dbReference type="ARBA" id="ARBA00023315"/>
    </source>
</evidence>